<dbReference type="Gene3D" id="3.40.190.290">
    <property type="match status" value="1"/>
</dbReference>
<dbReference type="PANTHER" id="PTHR30537">
    <property type="entry name" value="HTH-TYPE TRANSCRIPTIONAL REGULATOR"/>
    <property type="match status" value="1"/>
</dbReference>
<keyword evidence="7" id="KW-1185">Reference proteome</keyword>
<organism evidence="6 7">
    <name type="scientific">Paraburkholderia lycopersici</name>
    <dbReference type="NCBI Taxonomy" id="416944"/>
    <lineage>
        <taxon>Bacteria</taxon>
        <taxon>Pseudomonadati</taxon>
        <taxon>Pseudomonadota</taxon>
        <taxon>Betaproteobacteria</taxon>
        <taxon>Burkholderiales</taxon>
        <taxon>Burkholderiaceae</taxon>
        <taxon>Paraburkholderia</taxon>
    </lineage>
</organism>
<dbReference type="STRING" id="416944.SAMN05421548_112150"/>
<dbReference type="PROSITE" id="PS50931">
    <property type="entry name" value="HTH_LYSR"/>
    <property type="match status" value="1"/>
</dbReference>
<dbReference type="Gene3D" id="1.10.10.10">
    <property type="entry name" value="Winged helix-like DNA-binding domain superfamily/Winged helix DNA-binding domain"/>
    <property type="match status" value="1"/>
</dbReference>
<dbReference type="InterPro" id="IPR036390">
    <property type="entry name" value="WH_DNA-bd_sf"/>
</dbReference>
<dbReference type="GO" id="GO:0043565">
    <property type="term" value="F:sequence-specific DNA binding"/>
    <property type="evidence" value="ECO:0007669"/>
    <property type="project" value="TreeGrafter"/>
</dbReference>
<evidence type="ECO:0000313" key="7">
    <source>
        <dbReference type="Proteomes" id="UP000198908"/>
    </source>
</evidence>
<dbReference type="GO" id="GO:0006351">
    <property type="term" value="P:DNA-templated transcription"/>
    <property type="evidence" value="ECO:0007669"/>
    <property type="project" value="TreeGrafter"/>
</dbReference>
<sequence>MDTLQNMRIFTLVAEQRSFTATARALNLTTGAISRAVSELESRLSIRLFNRSTRVVTLTPSGERYRHHALRILAAMDEAEREARNSQELAAGELRVTMSEEISHLRIFEGIRKYRNRHPAVSIALTLTNGIPDLYRGEADIALINATSLPDSEQVARHLTTTFNVLCAAPGYLKGKRLPLRPDDLANHECLALDMVGCHSREWTLDDGNERFQMRASSMLQTNCASILLNATLNGMGIGALPLSTAVQGLQRGELIHVLPGYRVNVTNVYAMLASRRFIDAKVRTWLEFMVTYLRTVVEADKTALAQNASPEQVGLCA</sequence>
<keyword evidence="3 6" id="KW-0238">DNA-binding</keyword>
<dbReference type="PANTHER" id="PTHR30537:SF5">
    <property type="entry name" value="HTH-TYPE TRANSCRIPTIONAL ACTIVATOR TTDR-RELATED"/>
    <property type="match status" value="1"/>
</dbReference>
<feature type="domain" description="HTH lysR-type" evidence="5">
    <location>
        <begin position="1"/>
        <end position="59"/>
    </location>
</feature>
<dbReference type="FunFam" id="1.10.10.10:FF:000001">
    <property type="entry name" value="LysR family transcriptional regulator"/>
    <property type="match status" value="1"/>
</dbReference>
<dbReference type="SUPFAM" id="SSF46785">
    <property type="entry name" value="Winged helix' DNA-binding domain"/>
    <property type="match status" value="1"/>
</dbReference>
<dbReference type="Proteomes" id="UP000198908">
    <property type="component" value="Unassembled WGS sequence"/>
</dbReference>
<proteinExistence type="inferred from homology"/>
<dbReference type="PRINTS" id="PR00039">
    <property type="entry name" value="HTHLYSR"/>
</dbReference>
<dbReference type="InterPro" id="IPR058163">
    <property type="entry name" value="LysR-type_TF_proteobact-type"/>
</dbReference>
<dbReference type="SUPFAM" id="SSF53850">
    <property type="entry name" value="Periplasmic binding protein-like II"/>
    <property type="match status" value="1"/>
</dbReference>
<evidence type="ECO:0000313" key="6">
    <source>
        <dbReference type="EMBL" id="SDC96910.1"/>
    </source>
</evidence>
<dbReference type="AlphaFoldDB" id="A0A1G6QX23"/>
<dbReference type="Pfam" id="PF03466">
    <property type="entry name" value="LysR_substrate"/>
    <property type="match status" value="1"/>
</dbReference>
<evidence type="ECO:0000256" key="1">
    <source>
        <dbReference type="ARBA" id="ARBA00009437"/>
    </source>
</evidence>
<protein>
    <submittedName>
        <fullName evidence="6">DNA-binding transcriptional regulator, LysR family</fullName>
    </submittedName>
</protein>
<dbReference type="OrthoDB" id="9786526at2"/>
<dbReference type="CDD" id="cd08422">
    <property type="entry name" value="PBP2_CrgA_like"/>
    <property type="match status" value="1"/>
</dbReference>
<reference evidence="7" key="1">
    <citation type="submission" date="2016-09" db="EMBL/GenBank/DDBJ databases">
        <authorList>
            <person name="Varghese N."/>
            <person name="Submissions S."/>
        </authorList>
    </citation>
    <scope>NUCLEOTIDE SEQUENCE [LARGE SCALE GENOMIC DNA]</scope>
    <source>
        <strain evidence="7">TNe-862</strain>
    </source>
</reference>
<evidence type="ECO:0000256" key="2">
    <source>
        <dbReference type="ARBA" id="ARBA00023015"/>
    </source>
</evidence>
<keyword evidence="4" id="KW-0804">Transcription</keyword>
<dbReference type="GO" id="GO:0003700">
    <property type="term" value="F:DNA-binding transcription factor activity"/>
    <property type="evidence" value="ECO:0007669"/>
    <property type="project" value="InterPro"/>
</dbReference>
<gene>
    <name evidence="6" type="ORF">SAMN05421548_112150</name>
</gene>
<keyword evidence="2" id="KW-0805">Transcription regulation</keyword>
<evidence type="ECO:0000259" key="5">
    <source>
        <dbReference type="PROSITE" id="PS50931"/>
    </source>
</evidence>
<name>A0A1G6QX23_9BURK</name>
<dbReference type="EMBL" id="FMYQ01000012">
    <property type="protein sequence ID" value="SDC96910.1"/>
    <property type="molecule type" value="Genomic_DNA"/>
</dbReference>
<comment type="similarity">
    <text evidence="1">Belongs to the LysR transcriptional regulatory family.</text>
</comment>
<dbReference type="Pfam" id="PF00126">
    <property type="entry name" value="HTH_1"/>
    <property type="match status" value="1"/>
</dbReference>
<dbReference type="InterPro" id="IPR000847">
    <property type="entry name" value="LysR_HTH_N"/>
</dbReference>
<evidence type="ECO:0000256" key="3">
    <source>
        <dbReference type="ARBA" id="ARBA00023125"/>
    </source>
</evidence>
<dbReference type="InterPro" id="IPR036388">
    <property type="entry name" value="WH-like_DNA-bd_sf"/>
</dbReference>
<dbReference type="RefSeq" id="WP_091997867.1">
    <property type="nucleotide sequence ID" value="NZ_FMYQ01000012.1"/>
</dbReference>
<accession>A0A1G6QX23</accession>
<evidence type="ECO:0000256" key="4">
    <source>
        <dbReference type="ARBA" id="ARBA00023163"/>
    </source>
</evidence>
<dbReference type="InterPro" id="IPR005119">
    <property type="entry name" value="LysR_subst-bd"/>
</dbReference>